<evidence type="ECO:0000256" key="4">
    <source>
        <dbReference type="SAM" id="MobiDB-lite"/>
    </source>
</evidence>
<protein>
    <submittedName>
        <fullName evidence="5">Uncharacterized protein</fullName>
    </submittedName>
</protein>
<accession>A0AAD6J8J1</accession>
<proteinExistence type="predicted"/>
<sequence length="201" mass="22455">MSPYRQKILPLHFAMFFDHRVLLHFDVFFRLLLLLPCFGDFSLDYCYPVLDHNRQLRGNKKQQQWLPLSSSSLSCLWKALPRFQVVTGTKATLTLNSSEKGGDGGAPSECDNQCHSEKGGDGRNRCLNFIKIHGNGKSVKAMVVDECDSTMGCDSDHDYQPPRDSDHDYQPPCDSDHDYQPPCANNIVDASKAGLESIGSA</sequence>
<name>A0AAD6J8J1_9ROSI</name>
<dbReference type="AlphaFoldDB" id="A0AAD6J8J1"/>
<dbReference type="Pfam" id="PF24300">
    <property type="entry name" value="KWL1"/>
    <property type="match status" value="1"/>
</dbReference>
<feature type="region of interest" description="Disordered" evidence="4">
    <location>
        <begin position="155"/>
        <end position="188"/>
    </location>
</feature>
<keyword evidence="3" id="KW-0732">Signal</keyword>
<dbReference type="EMBL" id="JAPFFJ010000019">
    <property type="protein sequence ID" value="KAJ6400557.1"/>
    <property type="molecule type" value="Genomic_DNA"/>
</dbReference>
<comment type="caution">
    <text evidence="5">The sequence shown here is derived from an EMBL/GenBank/DDBJ whole genome shotgun (WGS) entry which is preliminary data.</text>
</comment>
<organism evidence="5 6">
    <name type="scientific">Salix udensis</name>
    <dbReference type="NCBI Taxonomy" id="889485"/>
    <lineage>
        <taxon>Eukaryota</taxon>
        <taxon>Viridiplantae</taxon>
        <taxon>Streptophyta</taxon>
        <taxon>Embryophyta</taxon>
        <taxon>Tracheophyta</taxon>
        <taxon>Spermatophyta</taxon>
        <taxon>Magnoliopsida</taxon>
        <taxon>eudicotyledons</taxon>
        <taxon>Gunneridae</taxon>
        <taxon>Pentapetalae</taxon>
        <taxon>rosids</taxon>
        <taxon>fabids</taxon>
        <taxon>Malpighiales</taxon>
        <taxon>Salicaceae</taxon>
        <taxon>Saliceae</taxon>
        <taxon>Salix</taxon>
    </lineage>
</organism>
<dbReference type="Proteomes" id="UP001162972">
    <property type="component" value="Chromosome 14"/>
</dbReference>
<dbReference type="GO" id="GO:0005576">
    <property type="term" value="C:extracellular region"/>
    <property type="evidence" value="ECO:0007669"/>
    <property type="project" value="UniProtKB-SubCell"/>
</dbReference>
<gene>
    <name evidence="5" type="ORF">OIU84_016079</name>
</gene>
<evidence type="ECO:0000313" key="5">
    <source>
        <dbReference type="EMBL" id="KAJ6400557.1"/>
    </source>
</evidence>
<comment type="subcellular location">
    <subcellularLocation>
        <location evidence="1">Secreted</location>
    </subcellularLocation>
</comment>
<evidence type="ECO:0000313" key="6">
    <source>
        <dbReference type="Proteomes" id="UP001162972"/>
    </source>
</evidence>
<keyword evidence="2" id="KW-0964">Secreted</keyword>
<reference evidence="5 6" key="1">
    <citation type="journal article" date="2023" name="Int. J. Mol. Sci.">
        <title>De Novo Assembly and Annotation of 11 Diverse Shrub Willow (Salix) Genomes Reveals Novel Gene Organization in Sex-Linked Regions.</title>
        <authorList>
            <person name="Hyden B."/>
            <person name="Feng K."/>
            <person name="Yates T.B."/>
            <person name="Jawdy S."/>
            <person name="Cereghino C."/>
            <person name="Smart L.B."/>
            <person name="Muchero W."/>
        </authorList>
    </citation>
    <scope>NUCLEOTIDE SEQUENCE [LARGE SCALE GENOMIC DNA]</scope>
    <source>
        <tissue evidence="5">Shoot tip</tissue>
    </source>
</reference>
<feature type="compositionally biased region" description="Basic and acidic residues" evidence="4">
    <location>
        <begin position="155"/>
        <end position="179"/>
    </location>
</feature>
<evidence type="ECO:0000256" key="3">
    <source>
        <dbReference type="ARBA" id="ARBA00022729"/>
    </source>
</evidence>
<evidence type="ECO:0000256" key="2">
    <source>
        <dbReference type="ARBA" id="ARBA00022525"/>
    </source>
</evidence>
<dbReference type="InterPro" id="IPR039271">
    <property type="entry name" value="Kiwellin-like"/>
</dbReference>
<dbReference type="PANTHER" id="PTHR33191">
    <property type="entry name" value="RIPENING-RELATED PROTEIN 2-RELATED"/>
    <property type="match status" value="1"/>
</dbReference>
<evidence type="ECO:0000256" key="1">
    <source>
        <dbReference type="ARBA" id="ARBA00004613"/>
    </source>
</evidence>
<keyword evidence="6" id="KW-1185">Reference proteome</keyword>
<dbReference type="PANTHER" id="PTHR33191:SF77">
    <property type="entry name" value="RIPENING-RELATED PROTEIN 1"/>
    <property type="match status" value="1"/>
</dbReference>